<accession>A0A7W7I2X3</accession>
<proteinExistence type="predicted"/>
<evidence type="ECO:0000256" key="7">
    <source>
        <dbReference type="ARBA" id="ARBA00023306"/>
    </source>
</evidence>
<keyword evidence="3 10" id="KW-0132">Cell division</keyword>
<dbReference type="Gene3D" id="3.10.20.310">
    <property type="entry name" value="membrane protein fhac"/>
    <property type="match status" value="1"/>
</dbReference>
<feature type="domain" description="POTRA" evidence="9">
    <location>
        <begin position="67"/>
        <end position="135"/>
    </location>
</feature>
<dbReference type="Proteomes" id="UP000578112">
    <property type="component" value="Unassembled WGS sequence"/>
</dbReference>
<gene>
    <name evidence="10" type="ORF">BJ971_006018</name>
</gene>
<dbReference type="Pfam" id="PF03799">
    <property type="entry name" value="FtsQ_DivIB_C"/>
    <property type="match status" value="1"/>
</dbReference>
<evidence type="ECO:0000313" key="10">
    <source>
        <dbReference type="EMBL" id="MBB4765462.1"/>
    </source>
</evidence>
<evidence type="ECO:0000256" key="5">
    <source>
        <dbReference type="ARBA" id="ARBA00022989"/>
    </source>
</evidence>
<dbReference type="PANTHER" id="PTHR37820">
    <property type="entry name" value="CELL DIVISION PROTEIN DIVIB"/>
    <property type="match status" value="1"/>
</dbReference>
<protein>
    <submittedName>
        <fullName evidence="10">Cell division protein FtsQ</fullName>
    </submittedName>
</protein>
<dbReference type="InterPro" id="IPR034746">
    <property type="entry name" value="POTRA"/>
</dbReference>
<dbReference type="PANTHER" id="PTHR37820:SF1">
    <property type="entry name" value="CELL DIVISION PROTEIN FTSQ"/>
    <property type="match status" value="1"/>
</dbReference>
<dbReference type="InterPro" id="IPR050487">
    <property type="entry name" value="FtsQ_DivIB"/>
</dbReference>
<evidence type="ECO:0000256" key="3">
    <source>
        <dbReference type="ARBA" id="ARBA00022618"/>
    </source>
</evidence>
<evidence type="ECO:0000256" key="1">
    <source>
        <dbReference type="ARBA" id="ARBA00004370"/>
    </source>
</evidence>
<keyword evidence="7" id="KW-0131">Cell cycle</keyword>
<name>A0A7W7I2X3_9ACTN</name>
<reference evidence="10 11" key="1">
    <citation type="submission" date="2020-08" db="EMBL/GenBank/DDBJ databases">
        <title>Sequencing the genomes of 1000 actinobacteria strains.</title>
        <authorList>
            <person name="Klenk H.-P."/>
        </authorList>
    </citation>
    <scope>NUCLEOTIDE SEQUENCE [LARGE SCALE GENOMIC DNA]</scope>
    <source>
        <strain evidence="10 11">DSM 43149</strain>
    </source>
</reference>
<dbReference type="InterPro" id="IPR005548">
    <property type="entry name" value="Cell_div_FtsQ/DivIB_C"/>
</dbReference>
<keyword evidence="5 8" id="KW-1133">Transmembrane helix</keyword>
<dbReference type="PROSITE" id="PS51779">
    <property type="entry name" value="POTRA"/>
    <property type="match status" value="1"/>
</dbReference>
<evidence type="ECO:0000256" key="4">
    <source>
        <dbReference type="ARBA" id="ARBA00022692"/>
    </source>
</evidence>
<dbReference type="InterPro" id="IPR013685">
    <property type="entry name" value="POTRA_FtsQ_type"/>
</dbReference>
<keyword evidence="4 8" id="KW-0812">Transmembrane</keyword>
<dbReference type="EMBL" id="JACHNH010000001">
    <property type="protein sequence ID" value="MBB4765462.1"/>
    <property type="molecule type" value="Genomic_DNA"/>
</dbReference>
<evidence type="ECO:0000259" key="9">
    <source>
        <dbReference type="PROSITE" id="PS51779"/>
    </source>
</evidence>
<keyword evidence="11" id="KW-1185">Reference proteome</keyword>
<keyword evidence="2" id="KW-1003">Cell membrane</keyword>
<feature type="transmembrane region" description="Helical" evidence="8">
    <location>
        <begin position="40"/>
        <end position="62"/>
    </location>
</feature>
<comment type="caution">
    <text evidence="10">The sequence shown here is derived from an EMBL/GenBank/DDBJ whole genome shotgun (WGS) entry which is preliminary data.</text>
</comment>
<evidence type="ECO:0000256" key="6">
    <source>
        <dbReference type="ARBA" id="ARBA00023136"/>
    </source>
</evidence>
<evidence type="ECO:0000256" key="2">
    <source>
        <dbReference type="ARBA" id="ARBA00022475"/>
    </source>
</evidence>
<dbReference type="GO" id="GO:0051301">
    <property type="term" value="P:cell division"/>
    <property type="evidence" value="ECO:0007669"/>
    <property type="project" value="UniProtKB-KW"/>
</dbReference>
<organism evidence="10 11">
    <name type="scientific">Actinoplanes digitatis</name>
    <dbReference type="NCBI Taxonomy" id="1868"/>
    <lineage>
        <taxon>Bacteria</taxon>
        <taxon>Bacillati</taxon>
        <taxon>Actinomycetota</taxon>
        <taxon>Actinomycetes</taxon>
        <taxon>Micromonosporales</taxon>
        <taxon>Micromonosporaceae</taxon>
        <taxon>Actinoplanes</taxon>
    </lineage>
</organism>
<comment type="subcellular location">
    <subcellularLocation>
        <location evidence="1">Membrane</location>
    </subcellularLocation>
</comment>
<dbReference type="Pfam" id="PF08478">
    <property type="entry name" value="POTRA_1"/>
    <property type="match status" value="1"/>
</dbReference>
<sequence>MSEGRGGGGRSWRLVRADTDAVPASVRRFMARARRRRLRAALPWAVGAGVALIAGALAWIVYGTSVLGVRAIEVVGADSLAPLDVEQAAAVRMNQPLAGVDLDRIRGRVEALPAVDRAIVSRSWPSTVVVEVVERTPVAAVPVGDAYTLIDAEGVAYRTVSSRPGGLPVARLAAPGPEDINTRSALTVLSALTAELRDQLVSISVPAPAQVSLGLRRGRTVVWGDDTQSDNKARVATALLERKGDTIDVSAPDVVTIR</sequence>
<evidence type="ECO:0000313" key="11">
    <source>
        <dbReference type="Proteomes" id="UP000578112"/>
    </source>
</evidence>
<dbReference type="GO" id="GO:0005886">
    <property type="term" value="C:plasma membrane"/>
    <property type="evidence" value="ECO:0007669"/>
    <property type="project" value="TreeGrafter"/>
</dbReference>
<dbReference type="AlphaFoldDB" id="A0A7W7I2X3"/>
<keyword evidence="6 8" id="KW-0472">Membrane</keyword>
<dbReference type="RefSeq" id="WP_239087403.1">
    <property type="nucleotide sequence ID" value="NZ_BOMK01000022.1"/>
</dbReference>
<evidence type="ECO:0000256" key="8">
    <source>
        <dbReference type="SAM" id="Phobius"/>
    </source>
</evidence>